<keyword evidence="1" id="KW-0812">Transmembrane</keyword>
<keyword evidence="3" id="KW-1185">Reference proteome</keyword>
<feature type="transmembrane region" description="Helical" evidence="1">
    <location>
        <begin position="21"/>
        <end position="46"/>
    </location>
</feature>
<keyword evidence="1" id="KW-0472">Membrane</keyword>
<comment type="caution">
    <text evidence="2">The sequence shown here is derived from an EMBL/GenBank/DDBJ whole genome shotgun (WGS) entry which is preliminary data.</text>
</comment>
<dbReference type="EMBL" id="JAAAUB010000008">
    <property type="protein sequence ID" value="NMH16774.1"/>
    <property type="molecule type" value="Genomic_DNA"/>
</dbReference>
<protein>
    <recommendedName>
        <fullName evidence="4">Transmembrane protein</fullName>
    </recommendedName>
</protein>
<keyword evidence="1" id="KW-1133">Transmembrane helix</keyword>
<proteinExistence type="predicted"/>
<evidence type="ECO:0008006" key="4">
    <source>
        <dbReference type="Google" id="ProtNLM"/>
    </source>
</evidence>
<name>A0ABX1QMZ6_9PROT</name>
<evidence type="ECO:0000313" key="2">
    <source>
        <dbReference type="EMBL" id="NMH16774.1"/>
    </source>
</evidence>
<evidence type="ECO:0000256" key="1">
    <source>
        <dbReference type="SAM" id="Phobius"/>
    </source>
</evidence>
<feature type="transmembrane region" description="Helical" evidence="1">
    <location>
        <begin position="66"/>
        <end position="99"/>
    </location>
</feature>
<sequence>MEATSSAGDETKLREAKKWATIIYALYAASLILGVTYLVGIIVNYVKYPDVRGTWVESHFLWQRRTFWYSLLWLVVGVATSFMAVGMIVLVISGVWVIYRIVKGWIALSDGKPMYAAANGG</sequence>
<dbReference type="Proteomes" id="UP000669605">
    <property type="component" value="Unassembled WGS sequence"/>
</dbReference>
<organism evidence="2 3">
    <name type="scientific">Tepidiphilus baoligensis</name>
    <dbReference type="NCBI Taxonomy" id="2698687"/>
    <lineage>
        <taxon>Bacteria</taxon>
        <taxon>Pseudomonadati</taxon>
        <taxon>Pseudomonadota</taxon>
        <taxon>Hydrogenophilia</taxon>
        <taxon>Hydrogenophilales</taxon>
        <taxon>Hydrogenophilaceae</taxon>
        <taxon>Tepidiphilus</taxon>
    </lineage>
</organism>
<gene>
    <name evidence="2" type="ORF">GV368_06600</name>
</gene>
<accession>A0ABX1QMZ6</accession>
<reference evidence="2 3" key="1">
    <citation type="journal article" date="2020" name="Curr. Microbiol.">
        <title>Tepidiphilus baoligensis sp. nov., a Novel Bacterium of the Family Hydrogenophilaceae Isolated from an Oil Reservoir.</title>
        <authorList>
            <person name="Zhang X."/>
            <person name="Wang G."/>
            <person name="Ma X."/>
            <person name="Yu J."/>
            <person name="You J."/>
            <person name="Xue Y."/>
            <person name="Ma Y."/>
        </authorList>
    </citation>
    <scope>NUCLEOTIDE SEQUENCE [LARGE SCALE GENOMIC DNA]</scope>
    <source>
        <strain evidence="2 3">B18-69</strain>
    </source>
</reference>
<evidence type="ECO:0000313" key="3">
    <source>
        <dbReference type="Proteomes" id="UP000669605"/>
    </source>
</evidence>